<accession>A0A6M3X995</accession>
<name>A0A6M3X995_9ZZZZ</name>
<dbReference type="EMBL" id="MT144597">
    <property type="protein sequence ID" value="QJH94209.1"/>
    <property type="molecule type" value="Genomic_DNA"/>
</dbReference>
<organism evidence="1">
    <name type="scientific">viral metagenome</name>
    <dbReference type="NCBI Taxonomy" id="1070528"/>
    <lineage>
        <taxon>unclassified sequences</taxon>
        <taxon>metagenomes</taxon>
        <taxon>organismal metagenomes</taxon>
    </lineage>
</organism>
<sequence>MNQISEEELEEFKQECLSESEYYDQHCEFLSWVENMNEQDRKQFLFMFGTDEVSAPE</sequence>
<protein>
    <submittedName>
        <fullName evidence="1">Uncharacterized protein</fullName>
    </submittedName>
</protein>
<dbReference type="AlphaFoldDB" id="A0A6M3X995"/>
<proteinExistence type="predicted"/>
<reference evidence="1" key="1">
    <citation type="submission" date="2020-03" db="EMBL/GenBank/DDBJ databases">
        <title>The deep terrestrial virosphere.</title>
        <authorList>
            <person name="Holmfeldt K."/>
            <person name="Nilsson E."/>
            <person name="Simone D."/>
            <person name="Lopez-Fernandez M."/>
            <person name="Wu X."/>
            <person name="de Brujin I."/>
            <person name="Lundin D."/>
            <person name="Andersson A."/>
            <person name="Bertilsson S."/>
            <person name="Dopson M."/>
        </authorList>
    </citation>
    <scope>NUCLEOTIDE SEQUENCE</scope>
    <source>
        <strain evidence="1">TM448B00195</strain>
    </source>
</reference>
<gene>
    <name evidence="1" type="ORF">TM448B00195_0049</name>
</gene>
<evidence type="ECO:0000313" key="1">
    <source>
        <dbReference type="EMBL" id="QJH94209.1"/>
    </source>
</evidence>